<comment type="caution">
    <text evidence="2">The sequence shown here is derived from an EMBL/GenBank/DDBJ whole genome shotgun (WGS) entry which is preliminary data.</text>
</comment>
<evidence type="ECO:0000259" key="1">
    <source>
        <dbReference type="Pfam" id="PF24875"/>
    </source>
</evidence>
<sequence length="96" mass="10334">MTTSEAKTFLLADVLSCSTGFLMGGIDGVYRVAEFLSGGPVWTHQLVRLCPLSADYFSNSNGSTSTDYCGRNCTRTETDEIATTRGLRTDHSGQAD</sequence>
<name>A0A2V3UAX7_9HYPH</name>
<gene>
    <name evidence="2" type="ORF">C7450_103104</name>
</gene>
<proteinExistence type="predicted"/>
<protein>
    <recommendedName>
        <fullName evidence="1">DUF7736 domain-containing protein</fullName>
    </recommendedName>
</protein>
<dbReference type="AlphaFoldDB" id="A0A2V3UAX7"/>
<organism evidence="2 3">
    <name type="scientific">Chelatococcus asaccharovorans</name>
    <dbReference type="NCBI Taxonomy" id="28210"/>
    <lineage>
        <taxon>Bacteria</taxon>
        <taxon>Pseudomonadati</taxon>
        <taxon>Pseudomonadota</taxon>
        <taxon>Alphaproteobacteria</taxon>
        <taxon>Hyphomicrobiales</taxon>
        <taxon>Chelatococcaceae</taxon>
        <taxon>Chelatococcus</taxon>
    </lineage>
</organism>
<dbReference type="InterPro" id="IPR056638">
    <property type="entry name" value="DUF7736"/>
</dbReference>
<keyword evidence="3" id="KW-1185">Reference proteome</keyword>
<reference evidence="2 3" key="1">
    <citation type="submission" date="2018-05" db="EMBL/GenBank/DDBJ databases">
        <title>Genomic Encyclopedia of Type Strains, Phase IV (KMG-IV): sequencing the most valuable type-strain genomes for metagenomic binning, comparative biology and taxonomic classification.</title>
        <authorList>
            <person name="Goeker M."/>
        </authorList>
    </citation>
    <scope>NUCLEOTIDE SEQUENCE [LARGE SCALE GENOMIC DNA]</scope>
    <source>
        <strain evidence="2 3">DSM 6462</strain>
    </source>
</reference>
<dbReference type="Pfam" id="PF24875">
    <property type="entry name" value="DUF7736"/>
    <property type="match status" value="1"/>
</dbReference>
<dbReference type="EMBL" id="QJJK01000003">
    <property type="protein sequence ID" value="PXW61587.1"/>
    <property type="molecule type" value="Genomic_DNA"/>
</dbReference>
<evidence type="ECO:0000313" key="3">
    <source>
        <dbReference type="Proteomes" id="UP000248021"/>
    </source>
</evidence>
<dbReference type="Proteomes" id="UP000248021">
    <property type="component" value="Unassembled WGS sequence"/>
</dbReference>
<feature type="domain" description="DUF7736" evidence="1">
    <location>
        <begin position="9"/>
        <end position="58"/>
    </location>
</feature>
<accession>A0A2V3UAX7</accession>
<evidence type="ECO:0000313" key="2">
    <source>
        <dbReference type="EMBL" id="PXW61587.1"/>
    </source>
</evidence>